<reference evidence="1 2" key="1">
    <citation type="submission" date="2017-01" db="EMBL/GenBank/DDBJ databases">
        <authorList>
            <person name="Varghese N."/>
            <person name="Submissions S."/>
        </authorList>
    </citation>
    <scope>NUCLEOTIDE SEQUENCE [LARGE SCALE GENOMIC DNA]</scope>
    <source>
        <strain evidence="1 2">DSM 2061</strain>
    </source>
</reference>
<sequence length="37" mass="4420">MWIRDEKEGMSLLKPLNRQKPLPLPVRFGRRKMGNRA</sequence>
<evidence type="ECO:0000313" key="1">
    <source>
        <dbReference type="EMBL" id="SIS70163.1"/>
    </source>
</evidence>
<comment type="caution">
    <text evidence="1">The sequence shown here is derived from an EMBL/GenBank/DDBJ whole genome shotgun (WGS) entry which is preliminary data.</text>
</comment>
<protein>
    <submittedName>
        <fullName evidence="1">Uncharacterized protein</fullName>
    </submittedName>
</protein>
<evidence type="ECO:0000313" key="2">
    <source>
        <dbReference type="Proteomes" id="UP000185728"/>
    </source>
</evidence>
<organism evidence="1 2">
    <name type="scientific">Zobellia uliginosa</name>
    <dbReference type="NCBI Taxonomy" id="143224"/>
    <lineage>
        <taxon>Bacteria</taxon>
        <taxon>Pseudomonadati</taxon>
        <taxon>Bacteroidota</taxon>
        <taxon>Flavobacteriia</taxon>
        <taxon>Flavobacteriales</taxon>
        <taxon>Flavobacteriaceae</taxon>
        <taxon>Zobellia</taxon>
    </lineage>
</organism>
<dbReference type="Proteomes" id="UP000185728">
    <property type="component" value="Unassembled WGS sequence"/>
</dbReference>
<accession>A0ABY1KVR6</accession>
<dbReference type="EMBL" id="FTOB01000003">
    <property type="protein sequence ID" value="SIS70163.1"/>
    <property type="molecule type" value="Genomic_DNA"/>
</dbReference>
<gene>
    <name evidence="1" type="ORF">SAMN05421766_103477</name>
</gene>
<proteinExistence type="predicted"/>
<name>A0ABY1KVR6_9FLAO</name>
<keyword evidence="2" id="KW-1185">Reference proteome</keyword>